<name>A0ABQ1RCG4_9MICO</name>
<protein>
    <recommendedName>
        <fullName evidence="4">DUF4352 domain-containing protein</fullName>
    </recommendedName>
</protein>
<evidence type="ECO:0000256" key="1">
    <source>
        <dbReference type="ARBA" id="ARBA00022729"/>
    </source>
</evidence>
<reference evidence="3" key="1">
    <citation type="journal article" date="2019" name="Int. J. Syst. Evol. Microbiol.">
        <title>The Global Catalogue of Microorganisms (GCM) 10K type strain sequencing project: providing services to taxonomists for standard genome sequencing and annotation.</title>
        <authorList>
            <consortium name="The Broad Institute Genomics Platform"/>
            <consortium name="The Broad Institute Genome Sequencing Center for Infectious Disease"/>
            <person name="Wu L."/>
            <person name="Ma J."/>
        </authorList>
    </citation>
    <scope>NUCLEOTIDE SEQUENCE [LARGE SCALE GENOMIC DNA]</scope>
    <source>
        <strain evidence="3">CCM 7640</strain>
    </source>
</reference>
<dbReference type="InterPro" id="IPR029050">
    <property type="entry name" value="Immunoprotect_excell_Ig-like"/>
</dbReference>
<dbReference type="Gene3D" id="2.60.40.1240">
    <property type="match status" value="1"/>
</dbReference>
<gene>
    <name evidence="2" type="ORF">GCM10007269_03270</name>
</gene>
<sequence>MFSLGARDPLEAVTLYAVAVAGANKAQESVSGAPAASSNADARAKALGWARQSIDLVPTSWMITGAAAVLLAATALFGGLEAAAVDPIAEVVVGETVTGSDLEMTITGVELRDDRGELAVFPDEEQGERVLVVAVDVVNTFTAPRSSTSLSESSPVVDGIRVTGVDEKGEVFRADDALRSPMLQPDVPVRLLLTWIVGPDDFAGGDEIALTLPDSTHYVGTSVMRGDYWDEVQVGATLSTTIDEVSAP</sequence>
<accession>A0ABQ1RCG4</accession>
<dbReference type="EMBL" id="BMCM01000001">
    <property type="protein sequence ID" value="GGD63357.1"/>
    <property type="molecule type" value="Genomic_DNA"/>
</dbReference>
<dbReference type="Proteomes" id="UP000629365">
    <property type="component" value="Unassembled WGS sequence"/>
</dbReference>
<evidence type="ECO:0000313" key="3">
    <source>
        <dbReference type="Proteomes" id="UP000629365"/>
    </source>
</evidence>
<keyword evidence="3" id="KW-1185">Reference proteome</keyword>
<evidence type="ECO:0008006" key="4">
    <source>
        <dbReference type="Google" id="ProtNLM"/>
    </source>
</evidence>
<keyword evidence="1" id="KW-0732">Signal</keyword>
<evidence type="ECO:0000313" key="2">
    <source>
        <dbReference type="EMBL" id="GGD63357.1"/>
    </source>
</evidence>
<organism evidence="2 3">
    <name type="scientific">Microbacterium murale</name>
    <dbReference type="NCBI Taxonomy" id="1081040"/>
    <lineage>
        <taxon>Bacteria</taxon>
        <taxon>Bacillati</taxon>
        <taxon>Actinomycetota</taxon>
        <taxon>Actinomycetes</taxon>
        <taxon>Micrococcales</taxon>
        <taxon>Microbacteriaceae</taxon>
        <taxon>Microbacterium</taxon>
    </lineage>
</organism>
<comment type="caution">
    <text evidence="2">The sequence shown here is derived from an EMBL/GenBank/DDBJ whole genome shotgun (WGS) entry which is preliminary data.</text>
</comment>
<proteinExistence type="predicted"/>